<dbReference type="Pfam" id="PF00534">
    <property type="entry name" value="Glycos_transf_1"/>
    <property type="match status" value="1"/>
</dbReference>
<evidence type="ECO:0000259" key="3">
    <source>
        <dbReference type="Pfam" id="PF00534"/>
    </source>
</evidence>
<reference evidence="4 5" key="1">
    <citation type="submission" date="2018-04" db="EMBL/GenBank/DDBJ databases">
        <title>Genomic Encyclopedia of Archaeal and Bacterial Type Strains, Phase II (KMG-II): from individual species to whole genera.</title>
        <authorList>
            <person name="Goeker M."/>
        </authorList>
    </citation>
    <scope>NUCLEOTIDE SEQUENCE [LARGE SCALE GENOMIC DNA]</scope>
    <source>
        <strain evidence="4 5">DSM 26809</strain>
    </source>
</reference>
<dbReference type="PANTHER" id="PTHR12526">
    <property type="entry name" value="GLYCOSYLTRANSFERASE"/>
    <property type="match status" value="1"/>
</dbReference>
<dbReference type="InterPro" id="IPR001296">
    <property type="entry name" value="Glyco_trans_1"/>
</dbReference>
<dbReference type="RefSeq" id="WP_170113648.1">
    <property type="nucleotide sequence ID" value="NZ_CP160205.1"/>
</dbReference>
<dbReference type="Gene3D" id="3.40.50.2000">
    <property type="entry name" value="Glycogen Phosphorylase B"/>
    <property type="match status" value="2"/>
</dbReference>
<evidence type="ECO:0000256" key="2">
    <source>
        <dbReference type="ARBA" id="ARBA00022679"/>
    </source>
</evidence>
<name>A0A2T5J7M7_9SPHI</name>
<dbReference type="SUPFAM" id="SSF53756">
    <property type="entry name" value="UDP-Glycosyltransferase/glycogen phosphorylase"/>
    <property type="match status" value="1"/>
</dbReference>
<organism evidence="4 5">
    <name type="scientific">Mucilaginibacter yixingensis</name>
    <dbReference type="NCBI Taxonomy" id="1295612"/>
    <lineage>
        <taxon>Bacteria</taxon>
        <taxon>Pseudomonadati</taxon>
        <taxon>Bacteroidota</taxon>
        <taxon>Sphingobacteriia</taxon>
        <taxon>Sphingobacteriales</taxon>
        <taxon>Sphingobacteriaceae</taxon>
        <taxon>Mucilaginibacter</taxon>
    </lineage>
</organism>
<proteinExistence type="predicted"/>
<keyword evidence="2 4" id="KW-0808">Transferase</keyword>
<dbReference type="PANTHER" id="PTHR12526:SF510">
    <property type="entry name" value="D-INOSITOL 3-PHOSPHATE GLYCOSYLTRANSFERASE"/>
    <property type="match status" value="1"/>
</dbReference>
<feature type="domain" description="Glycosyl transferase family 1" evidence="3">
    <location>
        <begin position="184"/>
        <end position="299"/>
    </location>
</feature>
<dbReference type="AlphaFoldDB" id="A0A2T5J7M7"/>
<gene>
    <name evidence="4" type="ORF">C8P68_106334</name>
</gene>
<dbReference type="GO" id="GO:0016757">
    <property type="term" value="F:glycosyltransferase activity"/>
    <property type="evidence" value="ECO:0007669"/>
    <property type="project" value="UniProtKB-KW"/>
</dbReference>
<keyword evidence="5" id="KW-1185">Reference proteome</keyword>
<evidence type="ECO:0000256" key="1">
    <source>
        <dbReference type="ARBA" id="ARBA00022676"/>
    </source>
</evidence>
<protein>
    <submittedName>
        <fullName evidence="4">Glycosyltransferase involved in cell wall biosynthesis</fullName>
    </submittedName>
</protein>
<sequence length="373" mass="42972">MRTEQQTLIFLSPGFAKDETDTSCLPLQQQLVKHVKDNYPDLHIVVVTLHYPYKKVAYTWNGITVYPLNGKNRGKIRRLRTWMKAFSLLKKLREEHNIIGLYSFWLGECAMIGQRFAARNHYKHFCWICGQDAREHNRYVKLSRITVGNLVALSDAIAENMVKNYGLYPANVIAGGLEPELFGNDEQERDIDLLSVGSLIPLKRQHVFLEIVARLRRHRPYIRAVICGDGPLRKSLEEKVQQLHLDNNIIFTGQLPYSEVLKLMQQARVLVHPSSYEGLGMVMLEALYAGAQVVSFVRPFHKPVDNWHIVDTSFHMAEKVNELLDEHYQHHYTRLAPYTMHDTARAILQLFDYKEPAIARSLEAIALNESVAV</sequence>
<dbReference type="Proteomes" id="UP000244168">
    <property type="component" value="Unassembled WGS sequence"/>
</dbReference>
<accession>A0A2T5J7M7</accession>
<keyword evidence="1" id="KW-0328">Glycosyltransferase</keyword>
<evidence type="ECO:0000313" key="5">
    <source>
        <dbReference type="Proteomes" id="UP000244168"/>
    </source>
</evidence>
<comment type="caution">
    <text evidence="4">The sequence shown here is derived from an EMBL/GenBank/DDBJ whole genome shotgun (WGS) entry which is preliminary data.</text>
</comment>
<evidence type="ECO:0000313" key="4">
    <source>
        <dbReference type="EMBL" id="PTQ95119.1"/>
    </source>
</evidence>
<dbReference type="EMBL" id="QAOQ01000006">
    <property type="protein sequence ID" value="PTQ95119.1"/>
    <property type="molecule type" value="Genomic_DNA"/>
</dbReference>